<protein>
    <submittedName>
        <fullName evidence="3">Phosphate-selective porin O and P</fullName>
    </submittedName>
</protein>
<dbReference type="InterPro" id="IPR023614">
    <property type="entry name" value="Porin_dom_sf"/>
</dbReference>
<dbReference type="KEGG" id="llu:AKJ09_08144"/>
<keyword evidence="2" id="KW-0732">Signal</keyword>
<feature type="compositionally biased region" description="Basic and acidic residues" evidence="1">
    <location>
        <begin position="74"/>
        <end position="95"/>
    </location>
</feature>
<dbReference type="AlphaFoldDB" id="A0A0K1Q6L7"/>
<dbReference type="RefSeq" id="WP_146652575.1">
    <property type="nucleotide sequence ID" value="NZ_CP012333.1"/>
</dbReference>
<evidence type="ECO:0000313" key="4">
    <source>
        <dbReference type="Proteomes" id="UP000064967"/>
    </source>
</evidence>
<feature type="compositionally biased region" description="Low complexity" evidence="1">
    <location>
        <begin position="59"/>
        <end position="73"/>
    </location>
</feature>
<evidence type="ECO:0000256" key="2">
    <source>
        <dbReference type="SAM" id="SignalP"/>
    </source>
</evidence>
<feature type="chain" id="PRO_5005466894" evidence="2">
    <location>
        <begin position="27"/>
        <end position="514"/>
    </location>
</feature>
<feature type="signal peptide" evidence="2">
    <location>
        <begin position="1"/>
        <end position="26"/>
    </location>
</feature>
<sequence length="514" mass="54862">MKRHRLRGLSFAAGLAGSLVVSSASAQGNASADDDVEVVATPTPAPAPPGASLSPNTPVSPNAQAPSSAPAPAEARKPSREDELEARIRALEAKAAEAPAPSAAPKAPDTTSVRAEREPSLTSGVTGPLGLVFSGYVQGQYETNQASEDQIQQGGVLLNQDRFSIRRARLRVDRAWTWASTTIEVDGNTVRGPSFGLRRAEVSLLWRNPLAGAPPWVRLTGGLSEIPFGYELTDSARSRYFMERSTASLALFPGEPDVGVRLSGGISFFRYALAALNGEPIDDRPGRYAGDPTAAKDLVGRVGIETRPRDELRVTGGVSFLTGKGFHRGTEATKNSVVWRDLNENGSVDGGEITAVPGTAATPSQTFNRWAFGADLGFTLDTPIGKSRLYGEVFVAQNADRGLTAADPIASGTDVREFGFYGAFVQEISRYGVVGFRLDRYDPNADFLDKRAGKLIPASAAIQTYSPMVGLLLPDRVRFLVQYDAIVDSLARDGQGVPTDLKNNRLTFRLQGEL</sequence>
<proteinExistence type="predicted"/>
<evidence type="ECO:0000313" key="3">
    <source>
        <dbReference type="EMBL" id="AKV01481.1"/>
    </source>
</evidence>
<feature type="region of interest" description="Disordered" evidence="1">
    <location>
        <begin position="22"/>
        <end position="126"/>
    </location>
</feature>
<dbReference type="Gene3D" id="2.40.160.10">
    <property type="entry name" value="Porin"/>
    <property type="match status" value="1"/>
</dbReference>
<name>A0A0K1Q6L7_9BACT</name>
<feature type="compositionally biased region" description="Low complexity" evidence="1">
    <location>
        <begin position="96"/>
        <end position="108"/>
    </location>
</feature>
<dbReference type="STRING" id="1391654.AKJ09_08144"/>
<keyword evidence="4" id="KW-1185">Reference proteome</keyword>
<evidence type="ECO:0000256" key="1">
    <source>
        <dbReference type="SAM" id="MobiDB-lite"/>
    </source>
</evidence>
<gene>
    <name evidence="3" type="ORF">AKJ09_08144</name>
</gene>
<dbReference type="OrthoDB" id="5505426at2"/>
<organism evidence="3 4">
    <name type="scientific">Labilithrix luteola</name>
    <dbReference type="NCBI Taxonomy" id="1391654"/>
    <lineage>
        <taxon>Bacteria</taxon>
        <taxon>Pseudomonadati</taxon>
        <taxon>Myxococcota</taxon>
        <taxon>Polyangia</taxon>
        <taxon>Polyangiales</taxon>
        <taxon>Labilitrichaceae</taxon>
        <taxon>Labilithrix</taxon>
    </lineage>
</organism>
<dbReference type="EMBL" id="CP012333">
    <property type="protein sequence ID" value="AKV01481.1"/>
    <property type="molecule type" value="Genomic_DNA"/>
</dbReference>
<accession>A0A0K1Q6L7</accession>
<dbReference type="Proteomes" id="UP000064967">
    <property type="component" value="Chromosome"/>
</dbReference>
<reference evidence="3 4" key="1">
    <citation type="submission" date="2015-08" db="EMBL/GenBank/DDBJ databases">
        <authorList>
            <person name="Babu N.S."/>
            <person name="Beckwith C.J."/>
            <person name="Beseler K.G."/>
            <person name="Brison A."/>
            <person name="Carone J.V."/>
            <person name="Caskin T.P."/>
            <person name="Diamond M."/>
            <person name="Durham M.E."/>
            <person name="Foxe J.M."/>
            <person name="Go M."/>
            <person name="Henderson B.A."/>
            <person name="Jones I.B."/>
            <person name="McGettigan J.A."/>
            <person name="Micheletti S.J."/>
            <person name="Nasrallah M.E."/>
            <person name="Ortiz D."/>
            <person name="Piller C.R."/>
            <person name="Privatt S.R."/>
            <person name="Schneider S.L."/>
            <person name="Sharp S."/>
            <person name="Smith T.C."/>
            <person name="Stanton J.D."/>
            <person name="Ullery H.E."/>
            <person name="Wilson R.J."/>
            <person name="Serrano M.G."/>
            <person name="Buck G."/>
            <person name="Lee V."/>
            <person name="Wang Y."/>
            <person name="Carvalho R."/>
            <person name="Voegtly L."/>
            <person name="Shi R."/>
            <person name="Duckworth R."/>
            <person name="Johnson A."/>
            <person name="Loviza R."/>
            <person name="Walstead R."/>
            <person name="Shah Z."/>
            <person name="Kiflezghi M."/>
            <person name="Wade K."/>
            <person name="Ball S.L."/>
            <person name="Bradley K.W."/>
            <person name="Asai D.J."/>
            <person name="Bowman C.A."/>
            <person name="Russell D.A."/>
            <person name="Pope W.H."/>
            <person name="Jacobs-Sera D."/>
            <person name="Hendrix R.W."/>
            <person name="Hatfull G.F."/>
        </authorList>
    </citation>
    <scope>NUCLEOTIDE SEQUENCE [LARGE SCALE GENOMIC DNA]</scope>
    <source>
        <strain evidence="3 4">DSM 27648</strain>
    </source>
</reference>